<keyword evidence="3" id="KW-1185">Reference proteome</keyword>
<dbReference type="Proteomes" id="UP000636800">
    <property type="component" value="Unassembled WGS sequence"/>
</dbReference>
<evidence type="ECO:0000313" key="1">
    <source>
        <dbReference type="EMBL" id="KAG0446705.1"/>
    </source>
</evidence>
<proteinExistence type="predicted"/>
<evidence type="ECO:0000313" key="4">
    <source>
        <dbReference type="Proteomes" id="UP000639772"/>
    </source>
</evidence>
<dbReference type="EMBL" id="JADCNM010000554">
    <property type="protein sequence ID" value="KAG0446705.1"/>
    <property type="molecule type" value="Genomic_DNA"/>
</dbReference>
<dbReference type="Proteomes" id="UP000639772">
    <property type="component" value="Unassembled WGS sequence"/>
</dbReference>
<evidence type="ECO:0000313" key="2">
    <source>
        <dbReference type="EMBL" id="KAG0446746.1"/>
    </source>
</evidence>
<comment type="caution">
    <text evidence="2">The sequence shown here is derived from an EMBL/GenBank/DDBJ whole genome shotgun (WGS) entry which is preliminary data.</text>
</comment>
<name>A0A835P756_VANPL</name>
<sequence>AKAVGAPLFLSARVPNNTGCSIRLNVNTTTVAAESGNLRGEQTKAVAEACPKKAER</sequence>
<organism evidence="2 3">
    <name type="scientific">Vanilla planifolia</name>
    <name type="common">Vanilla</name>
    <dbReference type="NCBI Taxonomy" id="51239"/>
    <lineage>
        <taxon>Eukaryota</taxon>
        <taxon>Viridiplantae</taxon>
        <taxon>Streptophyta</taxon>
        <taxon>Embryophyta</taxon>
        <taxon>Tracheophyta</taxon>
        <taxon>Spermatophyta</taxon>
        <taxon>Magnoliopsida</taxon>
        <taxon>Liliopsida</taxon>
        <taxon>Asparagales</taxon>
        <taxon>Orchidaceae</taxon>
        <taxon>Vanilloideae</taxon>
        <taxon>Vanilleae</taxon>
        <taxon>Vanilla</taxon>
    </lineage>
</organism>
<dbReference type="AlphaFoldDB" id="A0A835P756"/>
<accession>A0A835P756</accession>
<reference evidence="3 4" key="1">
    <citation type="journal article" date="2020" name="Nat. Food">
        <title>A phased Vanilla planifolia genome enables genetic improvement of flavour and production.</title>
        <authorList>
            <person name="Hasing T."/>
            <person name="Tang H."/>
            <person name="Brym M."/>
            <person name="Khazi F."/>
            <person name="Huang T."/>
            <person name="Chambers A.H."/>
        </authorList>
    </citation>
    <scope>NUCLEOTIDE SEQUENCE [LARGE SCALE GENOMIC DNA]</scope>
    <source>
        <tissue evidence="2">Leaf</tissue>
    </source>
</reference>
<evidence type="ECO:0000313" key="3">
    <source>
        <dbReference type="Proteomes" id="UP000636800"/>
    </source>
</evidence>
<protein>
    <submittedName>
        <fullName evidence="2">Uncharacterized protein</fullName>
    </submittedName>
</protein>
<gene>
    <name evidence="2" type="ORF">HPP92_028686</name>
    <name evidence="1" type="ORF">HPP92_028701</name>
</gene>
<dbReference type="EMBL" id="JADCNL010000553">
    <property type="protein sequence ID" value="KAG0446746.1"/>
    <property type="molecule type" value="Genomic_DNA"/>
</dbReference>
<feature type="non-terminal residue" evidence="2">
    <location>
        <position position="1"/>
    </location>
</feature>